<evidence type="ECO:0000256" key="5">
    <source>
        <dbReference type="SAM" id="MobiDB-lite"/>
    </source>
</evidence>
<feature type="compositionally biased region" description="Polar residues" evidence="5">
    <location>
        <begin position="347"/>
        <end position="357"/>
    </location>
</feature>
<evidence type="ECO:0000259" key="8">
    <source>
        <dbReference type="Pfam" id="PF25624"/>
    </source>
</evidence>
<dbReference type="InterPro" id="IPR057292">
    <property type="entry name" value="PH_S11IP"/>
</dbReference>
<feature type="region of interest" description="Disordered" evidence="5">
    <location>
        <begin position="792"/>
        <end position="832"/>
    </location>
</feature>
<evidence type="ECO:0000256" key="3">
    <source>
        <dbReference type="ARBA" id="ARBA00022614"/>
    </source>
</evidence>
<keyword evidence="4" id="KW-0677">Repeat</keyword>
<reference evidence="10 11" key="1">
    <citation type="submission" date="2025-04" db="UniProtKB">
        <authorList>
            <consortium name="RefSeq"/>
        </authorList>
    </citation>
    <scope>IDENTIFICATION</scope>
</reference>
<evidence type="ECO:0000313" key="12">
    <source>
        <dbReference type="RefSeq" id="XP_022087047.1"/>
    </source>
</evidence>
<feature type="compositionally biased region" description="Polar residues" evidence="5">
    <location>
        <begin position="988"/>
        <end position="1020"/>
    </location>
</feature>
<dbReference type="Pfam" id="PF13855">
    <property type="entry name" value="LRR_8"/>
    <property type="match status" value="1"/>
</dbReference>
<evidence type="ECO:0000256" key="2">
    <source>
        <dbReference type="ARBA" id="ARBA00022490"/>
    </source>
</evidence>
<evidence type="ECO:0000313" key="10">
    <source>
        <dbReference type="RefSeq" id="XP_022087045.1"/>
    </source>
</evidence>
<keyword evidence="9" id="KW-1185">Reference proteome</keyword>
<feature type="region of interest" description="Disordered" evidence="5">
    <location>
        <begin position="1107"/>
        <end position="1172"/>
    </location>
</feature>
<feature type="compositionally biased region" description="Basic residues" evidence="5">
    <location>
        <begin position="366"/>
        <end position="377"/>
    </location>
</feature>
<keyword evidence="2" id="KW-0963">Cytoplasm</keyword>
<feature type="domain" description="STK11-interacting protein C-terminal PH" evidence="8">
    <location>
        <begin position="1393"/>
        <end position="1503"/>
    </location>
</feature>
<proteinExistence type="predicted"/>
<evidence type="ECO:0000259" key="6">
    <source>
        <dbReference type="Pfam" id="PF23142"/>
    </source>
</evidence>
<feature type="compositionally biased region" description="Low complexity" evidence="5">
    <location>
        <begin position="810"/>
        <end position="832"/>
    </location>
</feature>
<dbReference type="GeneID" id="110977339"/>
<accession>A0A8B7Y3Z4</accession>
<feature type="region of interest" description="Disordered" evidence="5">
    <location>
        <begin position="873"/>
        <end position="901"/>
    </location>
</feature>
<dbReference type="InterPro" id="IPR001611">
    <property type="entry name" value="Leu-rich_rpt"/>
</dbReference>
<dbReference type="Pfam" id="PF25357">
    <property type="entry name" value="PH_S11IP"/>
    <property type="match status" value="1"/>
</dbReference>
<evidence type="ECO:0000259" key="7">
    <source>
        <dbReference type="Pfam" id="PF25357"/>
    </source>
</evidence>
<feature type="region of interest" description="Disordered" evidence="5">
    <location>
        <begin position="347"/>
        <end position="377"/>
    </location>
</feature>
<dbReference type="PANTHER" id="PTHR15454:SF69">
    <property type="entry name" value="SERINE_THREONINE-PROTEIN KINASE 11-INTERACTING PROTEIN"/>
    <property type="match status" value="1"/>
</dbReference>
<feature type="compositionally biased region" description="Polar residues" evidence="5">
    <location>
        <begin position="944"/>
        <end position="974"/>
    </location>
</feature>
<dbReference type="Pfam" id="PF23142">
    <property type="entry name" value="PH_PLEKHM2"/>
    <property type="match status" value="1"/>
</dbReference>
<sequence length="1514" mass="169178">MQAMDSLQELTVFLQKNSGKILNGRCNLALTTHTLAHLNRCFKQSEEDSLVDSRSHDNDQSCDRRRPQTVMFLLSYIKKTPALKLIHPSSTLRGQVEISRFKSLTMLEIKKVPVHMLNGLRCLRHQLRVLICSRCVPSLQVLLCSCGGDMASEAPWSSLHTLNLSYNYIDHLDNSLRLLPVLKMLDLSHNELKHTRDHLESLSELAHLNLGYNHLERVPALGLVARTNLQTLVLRNNSLDNLSGLEDYSSLLELDLGNNCLYEGNELRTLGYLHNLREVNLLGNPLAFDPAYRSIVISKFPPEGASRKMYLDGVPLTSTESQAIPRVNLAKPVLRIPSQSSLDTTSSNLFNDVSSFDESTDMDKGKRPKGKRAPKVRHVSIPDQGVQKDDNKTRATMLRDSDIEDTKQELEKMRQLHGADWLLALQAPYRESVDTCESKAEKIVEQMAPAEGNRSNSLGPGSSGIESDIGSTVNDNVVVHEDINGRRVDSGIEGITEKVIRAPTTEFTPPGEKARSSAVAGQTVLLEKKNSKPSIFLERLGSESDVALESCWVEGNPEEEEHELCSPLLVTMQEPSQDKPLHLFVTVRETHLEERDLNGHVTERLELKCLKSMQQTHEPVWNEEVRVNDILPVVKLTFDYIRRDRQKREYILEDEDSYQILSKTLQPFLEENRLAAATHKAIFQCLKCSKEFARHQAKRKLPARQRGNFRGGYNSEEESSSDIETWMNEVAVCPSCGSDLIVELENPVSPSNYTSAISTPTGSLNSLEMNLRPMATSSPWKVKDKEAVFLSSAEKNRSGSSTEYHSAVNSLSSSPSQGLTSGPTVSLSSSGTSTLVNTSVLHSPFGRQRHITEETLEGDTSEMSVHLGQDTLRNTPQDTPGSESNFTLPDPTIRMSRGDETNPLENISAYQHEKLRELLQENMAPFSQKYSLVPPDILDGVNSRDASGATTPRSRGATNPPSRNETDSVTNSLIGRSETDKANRSRENSWNAMTKSNSVTTTEQQKSNTPNSFDKVQNHGSRPCSEDDIVILAAEKSNHKRLDVSYCDSNDSIQDTASHDMVGVGRAGSTDSEIAVLRNNSIDTVSITSDSVFDSSLNSEQTNLANALSDAASKPEVNSTRTSTDDELTHKVENSGTPSKSDKGWQISASKHSSQNSSSSKESSLNTSFEASLKVPRKESMMDTKDGDFSNVDHRLKLYFSMSLFGSKEELACMTKCQIFQFSKTTNFSGLLVVSTQNIYIMRISREESEKPSDWLSKRSQHSIRDLMHVHLGPSSQSFQLDFNNEGVLYTIVIWDTEMCKAFVSQFEKAIQRAPVGKKRRFKGVVRDHPNTLRNLMSQVFGESMDEPSGEREIEISLYLLAYEKTAKNVKKGLLNLDWKHTSHTSKTLAIDLVPVSIVVTPSDLYLAEENHFWPLRQTKTKGQAKTVQFTLKDHHKITDVGEVELYEDTPSDISIVFFHEDTSEQSYWHISTENSTSLLCLLNAIQTPWKEMFGVELKQTVHPALTFEDDFSD</sequence>
<comment type="subcellular location">
    <subcellularLocation>
        <location evidence="1">Cytoplasm</location>
    </subcellularLocation>
</comment>
<feature type="region of interest" description="Disordered" evidence="5">
    <location>
        <begin position="447"/>
        <end position="470"/>
    </location>
</feature>
<evidence type="ECO:0000256" key="4">
    <source>
        <dbReference type="ARBA" id="ARBA00022737"/>
    </source>
</evidence>
<feature type="compositionally biased region" description="Basic and acidic residues" evidence="5">
    <location>
        <begin position="977"/>
        <end position="987"/>
    </location>
</feature>
<feature type="domain" description="PLEKHM2 PH" evidence="6">
    <location>
        <begin position="1185"/>
        <end position="1316"/>
    </location>
</feature>
<dbReference type="FunFam" id="3.80.10.10:FF:000658">
    <property type="entry name" value="Serine/threonine-protein kinase 11-interacting protein"/>
    <property type="match status" value="1"/>
</dbReference>
<feature type="region of interest" description="Disordered" evidence="5">
    <location>
        <begin position="937"/>
        <end position="1023"/>
    </location>
</feature>
<dbReference type="KEGG" id="aplc:110977339"/>
<dbReference type="RefSeq" id="XP_022087046.1">
    <property type="nucleotide sequence ID" value="XM_022231354.1"/>
</dbReference>
<dbReference type="CTD" id="114790"/>
<protein>
    <submittedName>
        <fullName evidence="10 11">Serine/threonine-protein kinase 11-interacting protein-like isoform X1</fullName>
    </submittedName>
</protein>
<dbReference type="Proteomes" id="UP000694845">
    <property type="component" value="Unplaced"/>
</dbReference>
<organism evidence="9 10">
    <name type="scientific">Acanthaster planci</name>
    <name type="common">Crown-of-thorns starfish</name>
    <dbReference type="NCBI Taxonomy" id="133434"/>
    <lineage>
        <taxon>Eukaryota</taxon>
        <taxon>Metazoa</taxon>
        <taxon>Echinodermata</taxon>
        <taxon>Eleutherozoa</taxon>
        <taxon>Asterozoa</taxon>
        <taxon>Asteroidea</taxon>
        <taxon>Valvatacea</taxon>
        <taxon>Valvatida</taxon>
        <taxon>Acanthasteridae</taxon>
        <taxon>Acanthaster</taxon>
    </lineage>
</organism>
<dbReference type="Pfam" id="PF25624">
    <property type="entry name" value="PH_S11IP_C"/>
    <property type="match status" value="1"/>
</dbReference>
<dbReference type="PROSITE" id="PS51450">
    <property type="entry name" value="LRR"/>
    <property type="match status" value="2"/>
</dbReference>
<dbReference type="Gene3D" id="3.80.10.10">
    <property type="entry name" value="Ribonuclease Inhibitor"/>
    <property type="match status" value="2"/>
</dbReference>
<dbReference type="InterPro" id="IPR032675">
    <property type="entry name" value="LRR_dom_sf"/>
</dbReference>
<dbReference type="RefSeq" id="XP_022087049.1">
    <property type="nucleotide sequence ID" value="XM_022231357.1"/>
</dbReference>
<feature type="domain" description="Serine/threonine-protein kinase 11-interacting protein PH" evidence="7">
    <location>
        <begin position="558"/>
        <end position="672"/>
    </location>
</feature>
<name>A0A8B7Y3Z4_ACAPL</name>
<evidence type="ECO:0000313" key="14">
    <source>
        <dbReference type="RefSeq" id="XP_022087049.1"/>
    </source>
</evidence>
<feature type="compositionally biased region" description="Polar residues" evidence="5">
    <location>
        <begin position="798"/>
        <end position="809"/>
    </location>
</feature>
<evidence type="ECO:0000313" key="9">
    <source>
        <dbReference type="Proteomes" id="UP000694845"/>
    </source>
</evidence>
<dbReference type="SUPFAM" id="SSF52075">
    <property type="entry name" value="Outer arm dynein light chain 1"/>
    <property type="match status" value="1"/>
</dbReference>
<dbReference type="GO" id="GO:0005737">
    <property type="term" value="C:cytoplasm"/>
    <property type="evidence" value="ECO:0007669"/>
    <property type="project" value="UniProtKB-SubCell"/>
</dbReference>
<dbReference type="PANTHER" id="PTHR15454">
    <property type="entry name" value="NISCHARIN RELATED"/>
    <property type="match status" value="1"/>
</dbReference>
<keyword evidence="3" id="KW-0433">Leucine-rich repeat</keyword>
<gene>
    <name evidence="10 11 12 13 14" type="primary">LOC110977339</name>
</gene>
<dbReference type="InterPro" id="IPR057288">
    <property type="entry name" value="PH_PLEKHM2"/>
</dbReference>
<dbReference type="RefSeq" id="XP_022087048.1">
    <property type="nucleotide sequence ID" value="XM_022231356.1"/>
</dbReference>
<dbReference type="RefSeq" id="XP_022087045.1">
    <property type="nucleotide sequence ID" value="XM_022231353.1"/>
</dbReference>
<feature type="compositionally biased region" description="Polar residues" evidence="5">
    <location>
        <begin position="873"/>
        <end position="887"/>
    </location>
</feature>
<dbReference type="OrthoDB" id="7451790at2759"/>
<feature type="compositionally biased region" description="Low complexity" evidence="5">
    <location>
        <begin position="1148"/>
        <end position="1168"/>
    </location>
</feature>
<evidence type="ECO:0000256" key="1">
    <source>
        <dbReference type="ARBA" id="ARBA00004496"/>
    </source>
</evidence>
<feature type="compositionally biased region" description="Basic and acidic residues" evidence="5">
    <location>
        <begin position="1123"/>
        <end position="1133"/>
    </location>
</feature>
<evidence type="ECO:0000313" key="11">
    <source>
        <dbReference type="RefSeq" id="XP_022087046.1"/>
    </source>
</evidence>
<dbReference type="RefSeq" id="XP_022087047.1">
    <property type="nucleotide sequence ID" value="XM_022231355.1"/>
</dbReference>
<dbReference type="InterPro" id="IPR057676">
    <property type="entry name" value="PH_S11IP_C"/>
</dbReference>
<evidence type="ECO:0000313" key="13">
    <source>
        <dbReference type="RefSeq" id="XP_022087048.1"/>
    </source>
</evidence>